<dbReference type="InterPro" id="IPR007893">
    <property type="entry name" value="Spore_coat_U/FanG"/>
</dbReference>
<protein>
    <submittedName>
        <fullName evidence="3">Spore coat U domain-containing protein</fullName>
    </submittedName>
</protein>
<reference evidence="3 4" key="1">
    <citation type="submission" date="2019-01" db="EMBL/GenBank/DDBJ databases">
        <authorList>
            <person name="Chen W.-M."/>
        </authorList>
    </citation>
    <scope>NUCLEOTIDE SEQUENCE [LARGE SCALE GENOMIC DNA]</scope>
    <source>
        <strain evidence="3 4">TLA-22</strain>
    </source>
</reference>
<feature type="chain" id="PRO_5019313333" evidence="1">
    <location>
        <begin position="29"/>
        <end position="323"/>
    </location>
</feature>
<dbReference type="PANTHER" id="PTHR37089">
    <property type="entry name" value="PROTEIN U-RELATED"/>
    <property type="match status" value="1"/>
</dbReference>
<proteinExistence type="predicted"/>
<feature type="domain" description="Spore coat protein U/FanG" evidence="2">
    <location>
        <begin position="24"/>
        <end position="161"/>
    </location>
</feature>
<feature type="signal peptide" evidence="1">
    <location>
        <begin position="1"/>
        <end position="28"/>
    </location>
</feature>
<dbReference type="OrthoDB" id="8901110at2"/>
<dbReference type="InterPro" id="IPR053167">
    <property type="entry name" value="Spore_coat_component"/>
</dbReference>
<dbReference type="Pfam" id="PF05229">
    <property type="entry name" value="SCPU"/>
    <property type="match status" value="2"/>
</dbReference>
<dbReference type="EMBL" id="RZUL01000001">
    <property type="protein sequence ID" value="RVT43821.1"/>
    <property type="molecule type" value="Genomic_DNA"/>
</dbReference>
<name>A0A437JD56_9SPHN</name>
<feature type="domain" description="Spore coat protein U/FanG" evidence="2">
    <location>
        <begin position="186"/>
        <end position="319"/>
    </location>
</feature>
<evidence type="ECO:0000259" key="2">
    <source>
        <dbReference type="Pfam" id="PF05229"/>
    </source>
</evidence>
<dbReference type="AlphaFoldDB" id="A0A437JD56"/>
<gene>
    <name evidence="3" type="ORF">ENE74_04290</name>
</gene>
<organism evidence="3 4">
    <name type="scientific">Sphingobium algorifonticola</name>
    <dbReference type="NCBI Taxonomy" id="2008318"/>
    <lineage>
        <taxon>Bacteria</taxon>
        <taxon>Pseudomonadati</taxon>
        <taxon>Pseudomonadota</taxon>
        <taxon>Alphaproteobacteria</taxon>
        <taxon>Sphingomonadales</taxon>
        <taxon>Sphingomonadaceae</taxon>
        <taxon>Sphingobium</taxon>
    </lineage>
</organism>
<dbReference type="PANTHER" id="PTHR37089:SF1">
    <property type="entry name" value="MEMBRANE PROTEIN"/>
    <property type="match status" value="1"/>
</dbReference>
<evidence type="ECO:0000313" key="3">
    <source>
        <dbReference type="EMBL" id="RVT43821.1"/>
    </source>
</evidence>
<comment type="caution">
    <text evidence="3">The sequence shown here is derived from an EMBL/GenBank/DDBJ whole genome shotgun (WGS) entry which is preliminary data.</text>
</comment>
<dbReference type="Proteomes" id="UP000282977">
    <property type="component" value="Unassembled WGS sequence"/>
</dbReference>
<keyword evidence="4" id="KW-1185">Reference proteome</keyword>
<accession>A0A437JD56</accession>
<dbReference type="SMART" id="SM00972">
    <property type="entry name" value="SCPU"/>
    <property type="match status" value="2"/>
</dbReference>
<sequence length="323" mass="33424">MSMIARFRVVRFCLVLMGFLLMPETASAACTVGSVSGSLGTQSSYSVQTGGGGRTKIGAGFTCSGSVITLVSSNSANATVTTTNQFKLKRAGSSDVISYTLSADPGGTMPFSNNSTVNYMSSSTLALLGILDQGNFAPSVYVLPQPGANVSAGTYTDTIRIDWAWSVCHGVNVLGICIFSENGTGTALVIVTMVVSADCRISVQPISFGSVALVDQFSEQSGSFAVDCTKDSTFSITVTNGNSGTSMPWRKMSNGSGGTLDYNIYWADGHTIWNAAAPVAGAAPGTGAPVPAQNYPFKARINPSQSAPAAGHYKDLVSVQVTF</sequence>
<evidence type="ECO:0000313" key="4">
    <source>
        <dbReference type="Proteomes" id="UP000282977"/>
    </source>
</evidence>
<dbReference type="RefSeq" id="WP_127689360.1">
    <property type="nucleotide sequence ID" value="NZ_RZUL01000001.1"/>
</dbReference>
<evidence type="ECO:0000256" key="1">
    <source>
        <dbReference type="SAM" id="SignalP"/>
    </source>
</evidence>
<keyword evidence="1" id="KW-0732">Signal</keyword>